<organism evidence="1 2">
    <name type="scientific">Gossypium armourianum</name>
    <dbReference type="NCBI Taxonomy" id="34283"/>
    <lineage>
        <taxon>Eukaryota</taxon>
        <taxon>Viridiplantae</taxon>
        <taxon>Streptophyta</taxon>
        <taxon>Embryophyta</taxon>
        <taxon>Tracheophyta</taxon>
        <taxon>Spermatophyta</taxon>
        <taxon>Magnoliopsida</taxon>
        <taxon>eudicotyledons</taxon>
        <taxon>Gunneridae</taxon>
        <taxon>Pentapetalae</taxon>
        <taxon>rosids</taxon>
        <taxon>malvids</taxon>
        <taxon>Malvales</taxon>
        <taxon>Malvaceae</taxon>
        <taxon>Malvoideae</taxon>
        <taxon>Gossypium</taxon>
    </lineage>
</organism>
<dbReference type="Gene3D" id="3.30.428.10">
    <property type="entry name" value="HIT-like"/>
    <property type="match status" value="1"/>
</dbReference>
<dbReference type="PANTHER" id="PTHR47670:SF1">
    <property type="entry name" value="ADENYLYLSULFATASE HINT3"/>
    <property type="match status" value="1"/>
</dbReference>
<dbReference type="EMBL" id="JABFAE010000007">
    <property type="protein sequence ID" value="MBA0832173.1"/>
    <property type="molecule type" value="Genomic_DNA"/>
</dbReference>
<comment type="caution">
    <text evidence="1">The sequence shown here is derived from an EMBL/GenBank/DDBJ whole genome shotgun (WGS) entry which is preliminary data.</text>
</comment>
<name>A0A7J9JDH8_9ROSI</name>
<keyword evidence="2" id="KW-1185">Reference proteome</keyword>
<feature type="non-terminal residue" evidence="1">
    <location>
        <position position="1"/>
    </location>
</feature>
<dbReference type="AlphaFoldDB" id="A0A7J9JDH8"/>
<gene>
    <name evidence="1" type="ORF">Goarm_016579</name>
</gene>
<proteinExistence type="predicted"/>
<dbReference type="Proteomes" id="UP000593575">
    <property type="component" value="Unassembled WGS sequence"/>
</dbReference>
<reference evidence="1 2" key="1">
    <citation type="journal article" date="2019" name="Genome Biol. Evol.">
        <title>Insights into the evolution of the New World diploid cottons (Gossypium, subgenus Houzingenia) based on genome sequencing.</title>
        <authorList>
            <person name="Grover C.E."/>
            <person name="Arick M.A. 2nd"/>
            <person name="Thrash A."/>
            <person name="Conover J.L."/>
            <person name="Sanders W.S."/>
            <person name="Peterson D.G."/>
            <person name="Frelichowski J.E."/>
            <person name="Scheffler J.A."/>
            <person name="Scheffler B.E."/>
            <person name="Wendel J.F."/>
        </authorList>
    </citation>
    <scope>NUCLEOTIDE SEQUENCE [LARGE SCALE GENOMIC DNA]</scope>
    <source>
        <strain evidence="1">6</strain>
        <tissue evidence="1">Leaf</tissue>
    </source>
</reference>
<dbReference type="PANTHER" id="PTHR47670">
    <property type="entry name" value="ADENYLYLSULFATASE HINT3"/>
    <property type="match status" value="1"/>
</dbReference>
<dbReference type="SUPFAM" id="SSF54197">
    <property type="entry name" value="HIT-like"/>
    <property type="match status" value="1"/>
</dbReference>
<dbReference type="GO" id="GO:0009150">
    <property type="term" value="P:purine ribonucleotide metabolic process"/>
    <property type="evidence" value="ECO:0007669"/>
    <property type="project" value="TreeGrafter"/>
</dbReference>
<protein>
    <submittedName>
        <fullName evidence="1">Uncharacterized protein</fullName>
    </submittedName>
</protein>
<evidence type="ECO:0000313" key="2">
    <source>
        <dbReference type="Proteomes" id="UP000593575"/>
    </source>
</evidence>
<sequence length="152" mass="17035">MCLCILDTRPLSPGSIQVVAAMCSKVPFISNAIIKVTGAGQCTYYVLELTSKLQCADSFNLLVNNGVAAGQVIFHKISLNNAYTDLDDNFEWFVYDIKFQTHIHIIPRKAGDCLWTSESLHRRTLKVDQETSGLANRVRELLLNISEENKDQ</sequence>
<dbReference type="InterPro" id="IPR036265">
    <property type="entry name" value="HIT-like_sf"/>
</dbReference>
<dbReference type="GO" id="GO:0006790">
    <property type="term" value="P:sulfur compound metabolic process"/>
    <property type="evidence" value="ECO:0007669"/>
    <property type="project" value="TreeGrafter"/>
</dbReference>
<accession>A0A7J9JDH8</accession>
<evidence type="ECO:0000313" key="1">
    <source>
        <dbReference type="EMBL" id="MBA0832173.1"/>
    </source>
</evidence>
<dbReference type="GO" id="GO:0047627">
    <property type="term" value="F:adenylylsulfatase activity"/>
    <property type="evidence" value="ECO:0007669"/>
    <property type="project" value="TreeGrafter"/>
</dbReference>